<keyword evidence="5" id="KW-1185">Reference proteome</keyword>
<feature type="compositionally biased region" description="Basic and acidic residues" evidence="1">
    <location>
        <begin position="191"/>
        <end position="200"/>
    </location>
</feature>
<dbReference type="InterPro" id="IPR002881">
    <property type="entry name" value="DUF58"/>
</dbReference>
<dbReference type="PANTHER" id="PTHR33608">
    <property type="entry name" value="BLL2464 PROTEIN"/>
    <property type="match status" value="1"/>
</dbReference>
<dbReference type="Proteomes" id="UP001319870">
    <property type="component" value="Unassembled WGS sequence"/>
</dbReference>
<keyword evidence="2" id="KW-1133">Transmembrane helix</keyword>
<evidence type="ECO:0000313" key="4">
    <source>
        <dbReference type="EMBL" id="MCA5894757.1"/>
    </source>
</evidence>
<evidence type="ECO:0000259" key="3">
    <source>
        <dbReference type="Pfam" id="PF01882"/>
    </source>
</evidence>
<dbReference type="EMBL" id="JAIXCQ010000012">
    <property type="protein sequence ID" value="MCA5894757.1"/>
    <property type="molecule type" value="Genomic_DNA"/>
</dbReference>
<protein>
    <submittedName>
        <fullName evidence="4">DUF58 domain-containing protein</fullName>
    </submittedName>
</protein>
<gene>
    <name evidence="4" type="ORF">LEP48_15565</name>
</gene>
<keyword evidence="2" id="KW-0472">Membrane</keyword>
<name>A0ABS7ZJQ9_9MICO</name>
<dbReference type="Pfam" id="PF01882">
    <property type="entry name" value="DUF58"/>
    <property type="match status" value="1"/>
</dbReference>
<proteinExistence type="predicted"/>
<evidence type="ECO:0000256" key="1">
    <source>
        <dbReference type="SAM" id="MobiDB-lite"/>
    </source>
</evidence>
<organism evidence="4 5">
    <name type="scientific">Isoptericola luteus</name>
    <dbReference type="NCBI Taxonomy" id="2879484"/>
    <lineage>
        <taxon>Bacteria</taxon>
        <taxon>Bacillati</taxon>
        <taxon>Actinomycetota</taxon>
        <taxon>Actinomycetes</taxon>
        <taxon>Micrococcales</taxon>
        <taxon>Promicromonosporaceae</taxon>
        <taxon>Isoptericola</taxon>
    </lineage>
</organism>
<accession>A0ABS7ZJQ9</accession>
<comment type="caution">
    <text evidence="4">The sequence shown here is derived from an EMBL/GenBank/DDBJ whole genome shotgun (WGS) entry which is preliminary data.</text>
</comment>
<feature type="transmembrane region" description="Helical" evidence="2">
    <location>
        <begin position="15"/>
        <end position="33"/>
    </location>
</feature>
<feature type="domain" description="DUF58" evidence="3">
    <location>
        <begin position="202"/>
        <end position="327"/>
    </location>
</feature>
<dbReference type="PANTHER" id="PTHR33608:SF14">
    <property type="entry name" value="POSSIBLE CONSERVED SECRETED PROTEIN"/>
    <property type="match status" value="1"/>
</dbReference>
<evidence type="ECO:0000256" key="2">
    <source>
        <dbReference type="SAM" id="Phobius"/>
    </source>
</evidence>
<dbReference type="RefSeq" id="WP_225566489.1">
    <property type="nucleotide sequence ID" value="NZ_JAIXCQ010000012.1"/>
</dbReference>
<evidence type="ECO:0000313" key="5">
    <source>
        <dbReference type="Proteomes" id="UP001319870"/>
    </source>
</evidence>
<sequence length="445" mass="47614">MTTHDAAAVWDRSSHTAAGIAAGVLVLGLGLLVGRADVAIMAVPLLLSAGWAGMPGAWRARPPEGTVHVSAESDDRPREPGRLAGVVHLDPPPGTELVQVRVTGPGHRPVVAVVAGEPRTLEVCLRTVRTGPQRTFRIHALGAGAGGTTVPHAPVTATAPDRVVLPAPLRLGQVPLPSRLRGLTGPHTARRLGDGDELRDIHPFTPGDRLRRVDWRTTARRSPELETLYVRRTYATAEATAVLVLDSRDDVGPDLRTWRGSGTQRVDEPTSLDLARNAAASVAAALVAGGDRVGLEDLGRSRRPVPAAAGRRQLRRVLHGLALSRAIGTPARRLRPPQVPADAIVYLFTTALDDESLGLVRAWRAGGHPVVVVDTLPDVRAVAEEHMRLAWRVTRLEREDRLRHMGAEGVPVVRWAGTARDEAPVRLETLVRAAQRHGGMTAAAR</sequence>
<feature type="transmembrane region" description="Helical" evidence="2">
    <location>
        <begin position="38"/>
        <end position="58"/>
    </location>
</feature>
<reference evidence="4 5" key="1">
    <citation type="submission" date="2021-09" db="EMBL/GenBank/DDBJ databases">
        <title>Isoptericola luteus sp. nov., a novel bacterium isolated from Harbin, the capital city of Heilongjiang province.</title>
        <authorList>
            <person name="Li J."/>
        </authorList>
    </citation>
    <scope>NUCLEOTIDE SEQUENCE [LARGE SCALE GENOMIC DNA]</scope>
    <source>
        <strain evidence="4 5">NEAU-Y5</strain>
    </source>
</reference>
<feature type="region of interest" description="Disordered" evidence="1">
    <location>
        <begin position="177"/>
        <end position="200"/>
    </location>
</feature>
<keyword evidence="2" id="KW-0812">Transmembrane</keyword>